<organism evidence="3 4">
    <name type="scientific">Folsomia candida</name>
    <name type="common">Springtail</name>
    <dbReference type="NCBI Taxonomy" id="158441"/>
    <lineage>
        <taxon>Eukaryota</taxon>
        <taxon>Metazoa</taxon>
        <taxon>Ecdysozoa</taxon>
        <taxon>Arthropoda</taxon>
        <taxon>Hexapoda</taxon>
        <taxon>Collembola</taxon>
        <taxon>Entomobryomorpha</taxon>
        <taxon>Isotomoidea</taxon>
        <taxon>Isotomidae</taxon>
        <taxon>Proisotominae</taxon>
        <taxon>Folsomia</taxon>
    </lineage>
</organism>
<dbReference type="AlphaFoldDB" id="A0A226CYU3"/>
<accession>A0A226CYU3</accession>
<feature type="compositionally biased region" description="Low complexity" evidence="1">
    <location>
        <begin position="81"/>
        <end position="94"/>
    </location>
</feature>
<gene>
    <name evidence="3" type="ORF">Fcan01_26721</name>
</gene>
<evidence type="ECO:0000256" key="2">
    <source>
        <dbReference type="SAM" id="Phobius"/>
    </source>
</evidence>
<comment type="caution">
    <text evidence="3">The sequence shown here is derived from an EMBL/GenBank/DDBJ whole genome shotgun (WGS) entry which is preliminary data.</text>
</comment>
<feature type="region of interest" description="Disordered" evidence="1">
    <location>
        <begin position="74"/>
        <end position="105"/>
    </location>
</feature>
<keyword evidence="2" id="KW-1133">Transmembrane helix</keyword>
<reference evidence="3 4" key="1">
    <citation type="submission" date="2015-12" db="EMBL/GenBank/DDBJ databases">
        <title>The genome of Folsomia candida.</title>
        <authorList>
            <person name="Faddeeva A."/>
            <person name="Derks M.F."/>
            <person name="Anvar Y."/>
            <person name="Smit S."/>
            <person name="Van Straalen N."/>
            <person name="Roelofs D."/>
        </authorList>
    </citation>
    <scope>NUCLEOTIDE SEQUENCE [LARGE SCALE GENOMIC DNA]</scope>
    <source>
        <strain evidence="3 4">VU population</strain>
        <tissue evidence="3">Whole body</tissue>
    </source>
</reference>
<sequence length="259" mass="28823">MRCNLGDNRVKILVVVIVIVVVFFFFFGGDDFNLVVELILQLVGRLESLIWELIPQMRFFLSFSFSLPSRVRRPPPPPLPKSSSESSSSSSSRLNGRSKKGQCSGHCVPVSVWRERELGILNWGVKLQWSCDTWGKKDNLGGEGNKIGSGFYAKLLSCDTWWWSRGAKQDNVFFSWGDGGIKLGVGLISNYSHVTRGVSLCETNFVAEGEDLSPILFSSDRLLPRSGSPTNQLLPVLHQPPDRKKNHDHSVSHYGVGVS</sequence>
<feature type="compositionally biased region" description="Basic and acidic residues" evidence="1">
    <location>
        <begin position="240"/>
        <end position="251"/>
    </location>
</feature>
<feature type="transmembrane region" description="Helical" evidence="2">
    <location>
        <begin position="12"/>
        <end position="29"/>
    </location>
</feature>
<dbReference type="EMBL" id="LNIX01000045">
    <property type="protein sequence ID" value="OXA38482.1"/>
    <property type="molecule type" value="Genomic_DNA"/>
</dbReference>
<keyword evidence="4" id="KW-1185">Reference proteome</keyword>
<proteinExistence type="predicted"/>
<evidence type="ECO:0000313" key="3">
    <source>
        <dbReference type="EMBL" id="OXA38482.1"/>
    </source>
</evidence>
<dbReference type="Proteomes" id="UP000198287">
    <property type="component" value="Unassembled WGS sequence"/>
</dbReference>
<feature type="region of interest" description="Disordered" evidence="1">
    <location>
        <begin position="230"/>
        <end position="259"/>
    </location>
</feature>
<protein>
    <submittedName>
        <fullName evidence="3">Uncharacterized protein</fullName>
    </submittedName>
</protein>
<keyword evidence="2" id="KW-0812">Transmembrane</keyword>
<keyword evidence="2" id="KW-0472">Membrane</keyword>
<evidence type="ECO:0000313" key="4">
    <source>
        <dbReference type="Proteomes" id="UP000198287"/>
    </source>
</evidence>
<name>A0A226CYU3_FOLCA</name>
<evidence type="ECO:0000256" key="1">
    <source>
        <dbReference type="SAM" id="MobiDB-lite"/>
    </source>
</evidence>